<dbReference type="SUPFAM" id="SSF69118">
    <property type="entry name" value="AhpD-like"/>
    <property type="match status" value="1"/>
</dbReference>
<evidence type="ECO:0000313" key="3">
    <source>
        <dbReference type="Proteomes" id="UP000002588"/>
    </source>
</evidence>
<keyword evidence="2" id="KW-0456">Lyase</keyword>
<proteinExistence type="predicted"/>
<dbReference type="GO" id="GO:0051920">
    <property type="term" value="F:peroxiredoxin activity"/>
    <property type="evidence" value="ECO:0007669"/>
    <property type="project" value="InterPro"/>
</dbReference>
<dbReference type="Gene3D" id="1.20.1290.10">
    <property type="entry name" value="AhpD-like"/>
    <property type="match status" value="1"/>
</dbReference>
<reference evidence="2 3" key="1">
    <citation type="journal article" date="2006" name="Nat. Biotechnol.">
        <title>Complete genome of the mutualistic, N2-fixing grass endophyte Azoarcus sp. strain BH72.</title>
        <authorList>
            <person name="Krause A."/>
            <person name="Ramakumar A."/>
            <person name="Bartels D."/>
            <person name="Battistoni F."/>
            <person name="Bekel T."/>
            <person name="Boch J."/>
            <person name="Boehm M."/>
            <person name="Friedrich F."/>
            <person name="Hurek T."/>
            <person name="Krause L."/>
            <person name="Linke B."/>
            <person name="McHardy A.C."/>
            <person name="Sarkar A."/>
            <person name="Schneiker S."/>
            <person name="Syed A.A."/>
            <person name="Thauer R."/>
            <person name="Vorhoelter F.-J."/>
            <person name="Weidner S."/>
            <person name="Puehler A."/>
            <person name="Reinhold-Hurek B."/>
            <person name="Kaiser O."/>
            <person name="Goesmann A."/>
        </authorList>
    </citation>
    <scope>NUCLEOTIDE SEQUENCE [LARGE SCALE GENOMIC DNA]</scope>
    <source>
        <strain evidence="2 3">BH72</strain>
    </source>
</reference>
<dbReference type="KEGG" id="azo:azo2959"/>
<feature type="domain" description="Carboxymuconolactone decarboxylase-like" evidence="1">
    <location>
        <begin position="3"/>
        <end position="66"/>
    </location>
</feature>
<dbReference type="STRING" id="62928.azo2959"/>
<dbReference type="InterPro" id="IPR004675">
    <property type="entry name" value="AhpD_core"/>
</dbReference>
<dbReference type="EC" id="4.1.1.44" evidence="2"/>
<dbReference type="Pfam" id="PF02627">
    <property type="entry name" value="CMD"/>
    <property type="match status" value="1"/>
</dbReference>
<dbReference type="InterPro" id="IPR003779">
    <property type="entry name" value="CMD-like"/>
</dbReference>
<dbReference type="EMBL" id="AM406670">
    <property type="protein sequence ID" value="CAL95575.1"/>
    <property type="molecule type" value="Genomic_DNA"/>
</dbReference>
<name>A1K9S0_AZOSB</name>
<accession>A1K9S0</accession>
<dbReference type="RefSeq" id="WP_011766685.1">
    <property type="nucleotide sequence ID" value="NC_008702.1"/>
</dbReference>
<sequence>MNELTKRERELVAIGAALGSNCASCIEFHLPEARAAGLSEAQLREAVELADAVRTVSARNALQAATAVPAGAAAAPGEPCAQLERHAPRCC</sequence>
<gene>
    <name evidence="2" type="ordered locus">azo2959</name>
</gene>
<dbReference type="GO" id="GO:0047575">
    <property type="term" value="F:4-carboxymuconolactone decarboxylase activity"/>
    <property type="evidence" value="ECO:0007669"/>
    <property type="project" value="UniProtKB-EC"/>
</dbReference>
<dbReference type="HOGENOM" id="CLU_2382047_0_0_4"/>
<dbReference type="AlphaFoldDB" id="A1K9S0"/>
<organism evidence="2 3">
    <name type="scientific">Azoarcus sp. (strain BH72)</name>
    <dbReference type="NCBI Taxonomy" id="418699"/>
    <lineage>
        <taxon>Bacteria</taxon>
        <taxon>Pseudomonadati</taxon>
        <taxon>Pseudomonadota</taxon>
        <taxon>Betaproteobacteria</taxon>
        <taxon>Rhodocyclales</taxon>
        <taxon>Zoogloeaceae</taxon>
        <taxon>Azoarcus</taxon>
    </lineage>
</organism>
<dbReference type="Proteomes" id="UP000002588">
    <property type="component" value="Chromosome"/>
</dbReference>
<dbReference type="eggNOG" id="COG0599">
    <property type="taxonomic scope" value="Bacteria"/>
</dbReference>
<dbReference type="InterPro" id="IPR029032">
    <property type="entry name" value="AhpD-like"/>
</dbReference>
<evidence type="ECO:0000313" key="2">
    <source>
        <dbReference type="EMBL" id="CAL95575.1"/>
    </source>
</evidence>
<evidence type="ECO:0000259" key="1">
    <source>
        <dbReference type="Pfam" id="PF02627"/>
    </source>
</evidence>
<protein>
    <submittedName>
        <fullName evidence="2">4-carboxymuconolactone decarboxylase</fullName>
        <ecNumber evidence="2">4.1.1.44</ecNumber>
    </submittedName>
</protein>
<keyword evidence="3" id="KW-1185">Reference proteome</keyword>
<dbReference type="NCBIfam" id="TIGR00778">
    <property type="entry name" value="ahpD_dom"/>
    <property type="match status" value="1"/>
</dbReference>